<dbReference type="AlphaFoldDB" id="A0A183FMN3"/>
<feature type="signal peptide" evidence="2">
    <location>
        <begin position="1"/>
        <end position="20"/>
    </location>
</feature>
<evidence type="ECO:0000313" key="5">
    <source>
        <dbReference type="WBParaSite" id="HPBE_0000867301-mRNA-1"/>
    </source>
</evidence>
<gene>
    <name evidence="3" type="ORF">HPBE_LOCUS8674</name>
</gene>
<dbReference type="EMBL" id="UZAH01026220">
    <property type="protein sequence ID" value="VDO77300.1"/>
    <property type="molecule type" value="Genomic_DNA"/>
</dbReference>
<sequence>MRTCLLAVLLLIAASSFVDAKKKDLDELESLLENIDEDQDDSTAAAAAAVAAPTKKRVWPKHFHKVQCTA</sequence>
<evidence type="ECO:0000256" key="2">
    <source>
        <dbReference type="SAM" id="SignalP"/>
    </source>
</evidence>
<reference evidence="5" key="2">
    <citation type="submission" date="2019-09" db="UniProtKB">
        <authorList>
            <consortium name="WormBaseParasite"/>
        </authorList>
    </citation>
    <scope>IDENTIFICATION</scope>
</reference>
<evidence type="ECO:0000313" key="4">
    <source>
        <dbReference type="Proteomes" id="UP000050761"/>
    </source>
</evidence>
<name>A0A183FMN3_HELPZ</name>
<dbReference type="Proteomes" id="UP000050761">
    <property type="component" value="Unassembled WGS sequence"/>
</dbReference>
<keyword evidence="2" id="KW-0732">Signal</keyword>
<proteinExistence type="predicted"/>
<accession>A0A183FMN3</accession>
<keyword evidence="4" id="KW-1185">Reference proteome</keyword>
<accession>A0A3P7XR41</accession>
<keyword evidence="1" id="KW-0175">Coiled coil</keyword>
<evidence type="ECO:0000313" key="3">
    <source>
        <dbReference type="EMBL" id="VDO77300.1"/>
    </source>
</evidence>
<organism evidence="4 5">
    <name type="scientific">Heligmosomoides polygyrus</name>
    <name type="common">Parasitic roundworm</name>
    <dbReference type="NCBI Taxonomy" id="6339"/>
    <lineage>
        <taxon>Eukaryota</taxon>
        <taxon>Metazoa</taxon>
        <taxon>Ecdysozoa</taxon>
        <taxon>Nematoda</taxon>
        <taxon>Chromadorea</taxon>
        <taxon>Rhabditida</taxon>
        <taxon>Rhabditina</taxon>
        <taxon>Rhabditomorpha</taxon>
        <taxon>Strongyloidea</taxon>
        <taxon>Heligmosomidae</taxon>
        <taxon>Heligmosomoides</taxon>
    </lineage>
</organism>
<feature type="chain" id="PRO_5044551505" evidence="2">
    <location>
        <begin position="21"/>
        <end position="70"/>
    </location>
</feature>
<protein>
    <submittedName>
        <fullName evidence="3 5">Uncharacterized protein</fullName>
    </submittedName>
</protein>
<reference evidence="3 4" key="1">
    <citation type="submission" date="2018-11" db="EMBL/GenBank/DDBJ databases">
        <authorList>
            <consortium name="Pathogen Informatics"/>
        </authorList>
    </citation>
    <scope>NUCLEOTIDE SEQUENCE [LARGE SCALE GENOMIC DNA]</scope>
</reference>
<feature type="coiled-coil region" evidence="1">
    <location>
        <begin position="18"/>
        <end position="45"/>
    </location>
</feature>
<dbReference type="WBParaSite" id="HPBE_0000867301-mRNA-1">
    <property type="protein sequence ID" value="HPBE_0000867301-mRNA-1"/>
    <property type="gene ID" value="HPBE_0000867301"/>
</dbReference>
<evidence type="ECO:0000256" key="1">
    <source>
        <dbReference type="SAM" id="Coils"/>
    </source>
</evidence>